<name>K1PCF4_9LACO</name>
<protein>
    <submittedName>
        <fullName evidence="1">Uncharacterized protein</fullName>
    </submittedName>
</protein>
<dbReference type="AlphaFoldDB" id="K1PCF4"/>
<evidence type="ECO:0000313" key="2">
    <source>
        <dbReference type="Proteomes" id="UP000004722"/>
    </source>
</evidence>
<comment type="caution">
    <text evidence="1">The sequence shown here is derived from an EMBL/GenBank/DDBJ whole genome shotgun (WGS) entry which is preliminary data.</text>
</comment>
<dbReference type="EMBL" id="AGZG01000020">
    <property type="protein sequence ID" value="EKB77939.1"/>
    <property type="molecule type" value="Genomic_DNA"/>
</dbReference>
<proteinExistence type="predicted"/>
<dbReference type="PATRIC" id="fig|883092.3.peg.424"/>
<dbReference type="HOGENOM" id="CLU_216856_0_0_9"/>
<reference evidence="1 2" key="1">
    <citation type="submission" date="2012-07" db="EMBL/GenBank/DDBJ databases">
        <title>The Genome Sequence of Lactobacillus crispatus FB077-07.</title>
        <authorList>
            <consortium name="The Broad Institute Genome Sequencing Platform"/>
            <person name="Earl A."/>
            <person name="Ward D."/>
            <person name="Feldgarden M."/>
            <person name="Gevers D."/>
            <person name="Saerens B."/>
            <person name="Vaneechoutte M."/>
            <person name="Walker B."/>
            <person name="Young S.K."/>
            <person name="Zeng Q."/>
            <person name="Gargeya S."/>
            <person name="Fitzgerald M."/>
            <person name="Haas B."/>
            <person name="Abouelleil A."/>
            <person name="Alvarado L."/>
            <person name="Arachchi H.M."/>
            <person name="Berlin A.M."/>
            <person name="Chapman S.B."/>
            <person name="Goldberg J."/>
            <person name="Griggs A."/>
            <person name="Gujja S."/>
            <person name="Hansen M."/>
            <person name="Howarth C."/>
            <person name="Imamovic A."/>
            <person name="Larimer J."/>
            <person name="McCowen C."/>
            <person name="Montmayeur A."/>
            <person name="Murphy C."/>
            <person name="Neiman D."/>
            <person name="Pearson M."/>
            <person name="Priest M."/>
            <person name="Roberts A."/>
            <person name="Saif S."/>
            <person name="Shea T."/>
            <person name="Sisk P."/>
            <person name="Sykes S."/>
            <person name="Wortman J."/>
            <person name="Nusbaum C."/>
            <person name="Birren B."/>
        </authorList>
    </citation>
    <scope>NUCLEOTIDE SEQUENCE [LARGE SCALE GENOMIC DNA]</scope>
    <source>
        <strain evidence="1 2">FB077-07</strain>
    </source>
</reference>
<evidence type="ECO:0000313" key="1">
    <source>
        <dbReference type="EMBL" id="EKB77939.1"/>
    </source>
</evidence>
<gene>
    <name evidence="1" type="ORF">HMPREF9249_00422</name>
</gene>
<dbReference type="Proteomes" id="UP000004722">
    <property type="component" value="Unassembled WGS sequence"/>
</dbReference>
<organism evidence="1 2">
    <name type="scientific">Lactobacillus crispatus FB077-07</name>
    <dbReference type="NCBI Taxonomy" id="883092"/>
    <lineage>
        <taxon>Bacteria</taxon>
        <taxon>Bacillati</taxon>
        <taxon>Bacillota</taxon>
        <taxon>Bacilli</taxon>
        <taxon>Lactobacillales</taxon>
        <taxon>Lactobacillaceae</taxon>
        <taxon>Lactobacillus</taxon>
    </lineage>
</organism>
<sequence>MGKRKSEEMINVKKFSKFALTALAVTGAIIVAVVVTNQVKEAKSLEC</sequence>
<accession>K1PCF4</accession>